<dbReference type="GO" id="GO:0102082">
    <property type="term" value="F:demethylrebeccamycin--D-glucose O-methyltransferase activity"/>
    <property type="evidence" value="ECO:0007669"/>
    <property type="project" value="UniProtKB-EC"/>
</dbReference>
<accession>A0A1Y5SJD6</accession>
<dbReference type="InterPro" id="IPR029063">
    <property type="entry name" value="SAM-dependent_MTases_sf"/>
</dbReference>
<name>A0A1Y5SJD6_9PROT</name>
<dbReference type="InParanoid" id="A0A1Y5SJD6"/>
<dbReference type="PANTHER" id="PTHR44068">
    <property type="entry name" value="ZGC:194242"/>
    <property type="match status" value="1"/>
</dbReference>
<evidence type="ECO:0000256" key="1">
    <source>
        <dbReference type="ARBA" id="ARBA00022679"/>
    </source>
</evidence>
<dbReference type="RefSeq" id="WP_085882827.1">
    <property type="nucleotide sequence ID" value="NZ_FWFR01000001.1"/>
</dbReference>
<gene>
    <name evidence="3" type="primary">rebM_2</name>
    <name evidence="3" type="ORF">OCH7691_01627</name>
</gene>
<dbReference type="EMBL" id="FWFR01000001">
    <property type="protein sequence ID" value="SLN39018.1"/>
    <property type="molecule type" value="Genomic_DNA"/>
</dbReference>
<keyword evidence="3" id="KW-0489">Methyltransferase</keyword>
<proteinExistence type="predicted"/>
<keyword evidence="4" id="KW-1185">Reference proteome</keyword>
<evidence type="ECO:0000259" key="2">
    <source>
        <dbReference type="Pfam" id="PF08241"/>
    </source>
</evidence>
<dbReference type="Gene3D" id="3.40.50.150">
    <property type="entry name" value="Vaccinia Virus protein VP39"/>
    <property type="match status" value="1"/>
</dbReference>
<dbReference type="Pfam" id="PF08241">
    <property type="entry name" value="Methyltransf_11"/>
    <property type="match status" value="1"/>
</dbReference>
<protein>
    <submittedName>
        <fullName evidence="3">Demethylrebeccamycin-D-glucose O-methyltransferase</fullName>
        <ecNumber evidence="3">2.1.1.164</ecNumber>
    </submittedName>
</protein>
<dbReference type="EC" id="2.1.1.164" evidence="3"/>
<evidence type="ECO:0000313" key="3">
    <source>
        <dbReference type="EMBL" id="SLN39018.1"/>
    </source>
</evidence>
<dbReference type="InterPro" id="IPR050447">
    <property type="entry name" value="Erg6_SMT_methyltransf"/>
</dbReference>
<feature type="domain" description="Methyltransferase type 11" evidence="2">
    <location>
        <begin position="70"/>
        <end position="167"/>
    </location>
</feature>
<keyword evidence="1 3" id="KW-0808">Transferase</keyword>
<dbReference type="CDD" id="cd02440">
    <property type="entry name" value="AdoMet_MTases"/>
    <property type="match status" value="1"/>
</dbReference>
<dbReference type="GO" id="GO:0032259">
    <property type="term" value="P:methylation"/>
    <property type="evidence" value="ECO:0007669"/>
    <property type="project" value="UniProtKB-KW"/>
</dbReference>
<dbReference type="Proteomes" id="UP000193200">
    <property type="component" value="Unassembled WGS sequence"/>
</dbReference>
<sequence>MSGQDATVTAHYTRGDLKTRLLDLLREAGKDPDRLTTADLAPVDEFHIRGREATEELIQATGFVADDHILDVGSGIGGPARHLAEAVGCRVTGVDLTPAFCEAATMLAARVGLADRVTYRAANALDMPFADGAFDGAWTQHVAMNIADKAALYREIRRVLKAGAVFALYDVMLGPAGDPHYPVPWAAEPGISFLETPDRVRSLVTEAGFEIVDSWDRSPEGLAWFEAAAAQAGKAGPPPLSLAALLGAEFRDMARNMRRNLAEQRIALVALTARAA</sequence>
<dbReference type="PANTHER" id="PTHR44068:SF11">
    <property type="entry name" value="GERANYL DIPHOSPHATE 2-C-METHYLTRANSFERASE"/>
    <property type="match status" value="1"/>
</dbReference>
<dbReference type="SUPFAM" id="SSF53335">
    <property type="entry name" value="S-adenosyl-L-methionine-dependent methyltransferases"/>
    <property type="match status" value="1"/>
</dbReference>
<evidence type="ECO:0000313" key="4">
    <source>
        <dbReference type="Proteomes" id="UP000193200"/>
    </source>
</evidence>
<dbReference type="OrthoDB" id="5517736at2"/>
<dbReference type="AlphaFoldDB" id="A0A1Y5SJD6"/>
<dbReference type="InterPro" id="IPR013216">
    <property type="entry name" value="Methyltransf_11"/>
</dbReference>
<dbReference type="GO" id="GO:0008757">
    <property type="term" value="F:S-adenosylmethionine-dependent methyltransferase activity"/>
    <property type="evidence" value="ECO:0007669"/>
    <property type="project" value="InterPro"/>
</dbReference>
<reference evidence="3 4" key="1">
    <citation type="submission" date="2017-03" db="EMBL/GenBank/DDBJ databases">
        <authorList>
            <person name="Afonso C.L."/>
            <person name="Miller P.J."/>
            <person name="Scott M.A."/>
            <person name="Spackman E."/>
            <person name="Goraichik I."/>
            <person name="Dimitrov K.M."/>
            <person name="Suarez D.L."/>
            <person name="Swayne D.E."/>
        </authorList>
    </citation>
    <scope>NUCLEOTIDE SEQUENCE [LARGE SCALE GENOMIC DNA]</scope>
    <source>
        <strain evidence="3 4">CECT 7691</strain>
    </source>
</reference>
<organism evidence="3 4">
    <name type="scientific">Oceanibacterium hippocampi</name>
    <dbReference type="NCBI Taxonomy" id="745714"/>
    <lineage>
        <taxon>Bacteria</taxon>
        <taxon>Pseudomonadati</taxon>
        <taxon>Pseudomonadota</taxon>
        <taxon>Alphaproteobacteria</taxon>
        <taxon>Sneathiellales</taxon>
        <taxon>Sneathiellaceae</taxon>
        <taxon>Oceanibacterium</taxon>
    </lineage>
</organism>